<dbReference type="EMBL" id="JACATZ010000001">
    <property type="protein sequence ID" value="NWJ46159.1"/>
    <property type="molecule type" value="Genomic_DNA"/>
</dbReference>
<name>A0A8T7M1R7_9CHLR</name>
<keyword evidence="4" id="KW-1185">Reference proteome</keyword>
<evidence type="ECO:0000313" key="3">
    <source>
        <dbReference type="Proteomes" id="UP000521676"/>
    </source>
</evidence>
<proteinExistence type="predicted"/>
<organism evidence="1 3">
    <name type="scientific">Candidatus Chlorohelix allophototropha</name>
    <dbReference type="NCBI Taxonomy" id="3003348"/>
    <lineage>
        <taxon>Bacteria</taxon>
        <taxon>Bacillati</taxon>
        <taxon>Chloroflexota</taxon>
        <taxon>Chloroflexia</taxon>
        <taxon>Candidatus Chloroheliales</taxon>
        <taxon>Candidatus Chloroheliaceae</taxon>
        <taxon>Candidatus Chlorohelix</taxon>
    </lineage>
</organism>
<accession>A0A8T7M1R7</accession>
<dbReference type="RefSeq" id="WP_341467421.1">
    <property type="nucleotide sequence ID" value="NZ_CP128399.1"/>
</dbReference>
<dbReference type="PROSITE" id="PS51257">
    <property type="entry name" value="PROKAR_LIPOPROTEIN"/>
    <property type="match status" value="1"/>
</dbReference>
<dbReference type="EMBL" id="CP128399">
    <property type="protein sequence ID" value="WJW65537.1"/>
    <property type="molecule type" value="Genomic_DNA"/>
</dbReference>
<protein>
    <submittedName>
        <fullName evidence="1">Uncharacterized protein</fullName>
    </submittedName>
</protein>
<dbReference type="Proteomes" id="UP000521676">
    <property type="component" value="Unassembled WGS sequence"/>
</dbReference>
<evidence type="ECO:0000313" key="2">
    <source>
        <dbReference type="EMBL" id="WJW65537.1"/>
    </source>
</evidence>
<reference evidence="1 3" key="1">
    <citation type="submission" date="2020-06" db="EMBL/GenBank/DDBJ databases">
        <title>Anoxygenic phototrophic Chloroflexota member uses a Type I reaction center.</title>
        <authorList>
            <person name="Tsuji J.M."/>
            <person name="Shaw N.A."/>
            <person name="Nagashima S."/>
            <person name="Venkiteswaran J."/>
            <person name="Schiff S.L."/>
            <person name="Hanada S."/>
            <person name="Tank M."/>
            <person name="Neufeld J.D."/>
        </authorList>
    </citation>
    <scope>NUCLEOTIDE SEQUENCE [LARGE SCALE GENOMIC DNA]</scope>
    <source>
        <strain evidence="1">L227-S17</strain>
    </source>
</reference>
<dbReference type="Proteomes" id="UP001431572">
    <property type="component" value="Chromosome 1"/>
</dbReference>
<sequence>MKKIRTLLIVLPILMLLLVACGNENVNRAVPAGLEIVNKYQTLFNQGDVVGVTSLFDERSYVSVKNRYEPETGALSDGSWNVYIDIDSWIQQQVKDNMQIALSDCSLATNLITCKITMDADNHEVEGVQEIVVIDNKIKVVRLTNDTLTR</sequence>
<evidence type="ECO:0000313" key="4">
    <source>
        <dbReference type="Proteomes" id="UP001431572"/>
    </source>
</evidence>
<reference evidence="2" key="2">
    <citation type="journal article" date="2024" name="Nature">
        <title>Anoxygenic phototroph of the Chloroflexota uses a type I reaction centre.</title>
        <authorList>
            <person name="Tsuji J.M."/>
            <person name="Shaw N.A."/>
            <person name="Nagashima S."/>
            <person name="Venkiteswaran J.J."/>
            <person name="Schiff S.L."/>
            <person name="Watanabe T."/>
            <person name="Fukui M."/>
            <person name="Hanada S."/>
            <person name="Tank M."/>
            <person name="Neufeld J.D."/>
        </authorList>
    </citation>
    <scope>NUCLEOTIDE SEQUENCE</scope>
    <source>
        <strain evidence="2">L227-S17</strain>
    </source>
</reference>
<gene>
    <name evidence="1" type="ORF">HXX08_09795</name>
    <name evidence="2" type="ORF">OZ401_001303</name>
</gene>
<evidence type="ECO:0000313" key="1">
    <source>
        <dbReference type="EMBL" id="NWJ46159.1"/>
    </source>
</evidence>
<dbReference type="AlphaFoldDB" id="A0A8T7M1R7"/>